<evidence type="ECO:0000256" key="5">
    <source>
        <dbReference type="ARBA" id="ARBA00022741"/>
    </source>
</evidence>
<keyword evidence="12" id="KW-0238">DNA-binding</keyword>
<dbReference type="InterPro" id="IPR027417">
    <property type="entry name" value="P-loop_NTPase"/>
</dbReference>
<dbReference type="Gene3D" id="3.40.50.300">
    <property type="entry name" value="P-loop containing nucleotide triphosphate hydrolases"/>
    <property type="match status" value="2"/>
</dbReference>
<dbReference type="GO" id="GO:0005737">
    <property type="term" value="C:cytoplasm"/>
    <property type="evidence" value="ECO:0007669"/>
    <property type="project" value="UniProtKB-SubCell"/>
</dbReference>
<feature type="domain" description="ABC transporter" evidence="18">
    <location>
        <begin position="542"/>
        <end position="891"/>
    </location>
</feature>
<keyword evidence="7" id="KW-0228">DNA excision</keyword>
<evidence type="ECO:0000313" key="20">
    <source>
        <dbReference type="Proteomes" id="UP000029093"/>
    </source>
</evidence>
<evidence type="ECO:0000256" key="6">
    <source>
        <dbReference type="ARBA" id="ARBA00022763"/>
    </source>
</evidence>
<dbReference type="PANTHER" id="PTHR43152">
    <property type="entry name" value="UVRABC SYSTEM PROTEIN A"/>
    <property type="match status" value="1"/>
</dbReference>
<feature type="compositionally biased region" description="Polar residues" evidence="17">
    <location>
        <begin position="1"/>
        <end position="30"/>
    </location>
</feature>
<sequence length="896" mass="95915">MNKHQMPSSSDNHKSSLTHSENAQAQTSRTPAAIEVRGARVHNLRNIDVDVPLGKIVGIAGVSGSGKSSLALGVLYAEGSRRYLESLSTYTRRRMTQAERADVDDVCYVPAALALHQRPGVPGIRSTFGTMSELLNSLRLMFSRLASHRCPNGHYVEPTLAVAAMQPIVCPECGAQVEAPGAEDLAFNSRGACPTCQGTGIAHIVDESTLVPDQSKTIDEGAVVVWGSLIWSLMTDVCREMGVRTDVPFRDLTDREKEIVYHGPMVKKHIHYVSKNAQQDGELDFTYYSAVNTVKNALSKVKDERGMKRVAKYLKDGVCPDCHGTRLSDAARAPRLRGIGLDEATAMTLGDAIEWVKGVPDSLPAKMRPMAKNICDSFLDTARRLMDLGLGYLSLDRAGSTLSTGERQRVQLARAVRNRTTGVLYVLDEPSIGLHPYNLQGLVGVMDDLVADGNSVVLVDHDTQVLGHADWIVEMGPGAGADGGSVIAQGTVRDLAGDARSVIGPFLARQVESGSEERATADGSAAAAAERVRPVVPEGEVFDMGTIAMHTRAIHTVHPLDVRIPKGRLTVVTGVSGSGKTTMVLESLVPALQAAADSAGSTDSADSTDVALPAHVQSLSAPGIKHAKLIDATPIGINVRSTVATYAGIHDELRKAFARTDDAKRLGFKAGDFSYNTGRLRCPTCDGTGQISLDVQFLPDVQVDCPDCHGSRYDKQADAIRRPFGGVAKGSGTGVGGAVEYSLPQLMRMSVDEALEAFDSGRGLKLLRQRLQTLHDLGLGYLTIGEQTPGLSGGEAQRLKLASEMGRAQDDSLFVFDEPTIGLHPKDVLTLLDVFQTLIDHGATVIVIEHDLDVMRNADWIIDMGPLGGVLGGRIVAQGTPDDIRRDPDSLTGRFL</sequence>
<keyword evidence="6" id="KW-0227">DNA damage</keyword>
<evidence type="ECO:0000256" key="8">
    <source>
        <dbReference type="ARBA" id="ARBA00022771"/>
    </source>
</evidence>
<dbReference type="Proteomes" id="UP000029093">
    <property type="component" value="Unassembled WGS sequence"/>
</dbReference>
<dbReference type="GO" id="GO:0005524">
    <property type="term" value="F:ATP binding"/>
    <property type="evidence" value="ECO:0007669"/>
    <property type="project" value="UniProtKB-KW"/>
</dbReference>
<accession>A0A086ZRU2</accession>
<dbReference type="Gene3D" id="1.10.8.280">
    <property type="entry name" value="ABC transporter ATPase domain-like"/>
    <property type="match status" value="1"/>
</dbReference>
<dbReference type="GO" id="GO:0004518">
    <property type="term" value="F:nuclease activity"/>
    <property type="evidence" value="ECO:0007669"/>
    <property type="project" value="UniProtKB-KW"/>
</dbReference>
<protein>
    <recommendedName>
        <fullName evidence="15">UvrABC system protein A</fullName>
    </recommendedName>
    <alternativeName>
        <fullName evidence="16">Excinuclease ABC subunit A</fullName>
    </alternativeName>
</protein>
<keyword evidence="11" id="KW-0267">Excision nuclease</keyword>
<keyword evidence="10" id="KW-0067">ATP-binding</keyword>
<keyword evidence="2" id="KW-0963">Cytoplasm</keyword>
<keyword evidence="13" id="KW-0234">DNA repair</keyword>
<dbReference type="InterPro" id="IPR017871">
    <property type="entry name" value="ABC_transporter-like_CS"/>
</dbReference>
<feature type="region of interest" description="Disordered" evidence="17">
    <location>
        <begin position="1"/>
        <end position="32"/>
    </location>
</feature>
<evidence type="ECO:0000256" key="2">
    <source>
        <dbReference type="ARBA" id="ARBA00022490"/>
    </source>
</evidence>
<keyword evidence="4" id="KW-0677">Repeat</keyword>
<keyword evidence="9" id="KW-0862">Zinc</keyword>
<keyword evidence="20" id="KW-1185">Reference proteome</keyword>
<keyword evidence="3" id="KW-0479">Metal-binding</keyword>
<comment type="similarity">
    <text evidence="14">Belongs to the ABC transporter superfamily. UvrA family.</text>
</comment>
<gene>
    <name evidence="19" type="ORF">BBOU_0105</name>
</gene>
<evidence type="ECO:0000256" key="13">
    <source>
        <dbReference type="ARBA" id="ARBA00023204"/>
    </source>
</evidence>
<evidence type="ECO:0000313" key="19">
    <source>
        <dbReference type="EMBL" id="KFI49242.1"/>
    </source>
</evidence>
<dbReference type="GO" id="GO:0003677">
    <property type="term" value="F:DNA binding"/>
    <property type="evidence" value="ECO:0007669"/>
    <property type="project" value="UniProtKB-KW"/>
</dbReference>
<evidence type="ECO:0000256" key="15">
    <source>
        <dbReference type="ARBA" id="ARBA00039316"/>
    </source>
</evidence>
<proteinExistence type="inferred from homology"/>
<dbReference type="InterPro" id="IPR041552">
    <property type="entry name" value="UvrA_DNA-bd"/>
</dbReference>
<dbReference type="PANTHER" id="PTHR43152:SF3">
    <property type="entry name" value="UVRABC SYSTEM PROTEIN A"/>
    <property type="match status" value="1"/>
</dbReference>
<reference evidence="19 20" key="1">
    <citation type="submission" date="2014-03" db="EMBL/GenBank/DDBJ databases">
        <title>Genomics of Bifidobacteria.</title>
        <authorList>
            <person name="Ventura M."/>
            <person name="Milani C."/>
            <person name="Lugli G.A."/>
        </authorList>
    </citation>
    <scope>NUCLEOTIDE SEQUENCE [LARGE SCALE GENOMIC DNA]</scope>
    <source>
        <strain evidence="19 20">LMG 10736</strain>
    </source>
</reference>
<name>A0A086ZRU2_9BIFI</name>
<evidence type="ECO:0000256" key="3">
    <source>
        <dbReference type="ARBA" id="ARBA00022723"/>
    </source>
</evidence>
<evidence type="ECO:0000256" key="17">
    <source>
        <dbReference type="SAM" id="MobiDB-lite"/>
    </source>
</evidence>
<evidence type="ECO:0000256" key="12">
    <source>
        <dbReference type="ARBA" id="ARBA00023125"/>
    </source>
</evidence>
<keyword evidence="5" id="KW-0547">Nucleotide-binding</keyword>
<evidence type="ECO:0000256" key="1">
    <source>
        <dbReference type="ARBA" id="ARBA00004496"/>
    </source>
</evidence>
<evidence type="ECO:0000259" key="18">
    <source>
        <dbReference type="PROSITE" id="PS50893"/>
    </source>
</evidence>
<comment type="caution">
    <text evidence="19">The sequence shown here is derived from an EMBL/GenBank/DDBJ whole genome shotgun (WGS) entry which is preliminary data.</text>
</comment>
<dbReference type="EMBL" id="JGYQ01000002">
    <property type="protein sequence ID" value="KFI49242.1"/>
    <property type="molecule type" value="Genomic_DNA"/>
</dbReference>
<dbReference type="GO" id="GO:0016887">
    <property type="term" value="F:ATP hydrolysis activity"/>
    <property type="evidence" value="ECO:0007669"/>
    <property type="project" value="InterPro"/>
</dbReference>
<dbReference type="AlphaFoldDB" id="A0A086ZRU2"/>
<dbReference type="SUPFAM" id="SSF52540">
    <property type="entry name" value="P-loop containing nucleoside triphosphate hydrolases"/>
    <property type="match status" value="2"/>
</dbReference>
<dbReference type="Gene3D" id="1.20.1580.10">
    <property type="entry name" value="ABC transporter ATPase like domain"/>
    <property type="match status" value="2"/>
</dbReference>
<evidence type="ECO:0000256" key="9">
    <source>
        <dbReference type="ARBA" id="ARBA00022833"/>
    </source>
</evidence>
<evidence type="ECO:0000256" key="16">
    <source>
        <dbReference type="ARBA" id="ARBA00042156"/>
    </source>
</evidence>
<evidence type="ECO:0000256" key="11">
    <source>
        <dbReference type="ARBA" id="ARBA00022881"/>
    </source>
</evidence>
<comment type="subcellular location">
    <subcellularLocation>
        <location evidence="1">Cytoplasm</location>
    </subcellularLocation>
</comment>
<evidence type="ECO:0000256" key="4">
    <source>
        <dbReference type="ARBA" id="ARBA00022737"/>
    </source>
</evidence>
<dbReference type="Pfam" id="PF17755">
    <property type="entry name" value="UvrA_DNA-bind"/>
    <property type="match status" value="1"/>
</dbReference>
<dbReference type="PROSITE" id="PS50893">
    <property type="entry name" value="ABC_TRANSPORTER_2"/>
    <property type="match status" value="2"/>
</dbReference>
<feature type="domain" description="ABC transporter" evidence="18">
    <location>
        <begin position="28"/>
        <end position="502"/>
    </location>
</feature>
<keyword evidence="8" id="KW-0863">Zinc-finger</keyword>
<dbReference type="InterPro" id="IPR003439">
    <property type="entry name" value="ABC_transporter-like_ATP-bd"/>
</dbReference>
<organism evidence="19 20">
    <name type="scientific">Bifidobacterium boum</name>
    <dbReference type="NCBI Taxonomy" id="78343"/>
    <lineage>
        <taxon>Bacteria</taxon>
        <taxon>Bacillati</taxon>
        <taxon>Actinomycetota</taxon>
        <taxon>Actinomycetes</taxon>
        <taxon>Bifidobacteriales</taxon>
        <taxon>Bifidobacteriaceae</taxon>
        <taxon>Bifidobacterium</taxon>
    </lineage>
</organism>
<evidence type="ECO:0000256" key="10">
    <source>
        <dbReference type="ARBA" id="ARBA00022840"/>
    </source>
</evidence>
<dbReference type="GO" id="GO:0006281">
    <property type="term" value="P:DNA repair"/>
    <property type="evidence" value="ECO:0007669"/>
    <property type="project" value="UniProtKB-KW"/>
</dbReference>
<evidence type="ECO:0000256" key="14">
    <source>
        <dbReference type="ARBA" id="ARBA00038000"/>
    </source>
</evidence>
<dbReference type="PROSITE" id="PS00211">
    <property type="entry name" value="ABC_TRANSPORTER_1"/>
    <property type="match status" value="1"/>
</dbReference>
<dbReference type="GO" id="GO:0008270">
    <property type="term" value="F:zinc ion binding"/>
    <property type="evidence" value="ECO:0007669"/>
    <property type="project" value="UniProtKB-KW"/>
</dbReference>
<evidence type="ECO:0000256" key="7">
    <source>
        <dbReference type="ARBA" id="ARBA00022769"/>
    </source>
</evidence>